<keyword evidence="1" id="KW-0472">Membrane</keyword>
<dbReference type="eggNOG" id="COG1463">
    <property type="taxonomic scope" value="Bacteria"/>
</dbReference>
<organism evidence="3 4">
    <name type="scientific">Mitsuokella jalaludinii</name>
    <dbReference type="NCBI Taxonomy" id="187979"/>
    <lineage>
        <taxon>Bacteria</taxon>
        <taxon>Bacillati</taxon>
        <taxon>Bacillota</taxon>
        <taxon>Negativicutes</taxon>
        <taxon>Selenomonadales</taxon>
        <taxon>Selenomonadaceae</taxon>
        <taxon>Mitsuokella</taxon>
    </lineage>
</organism>
<feature type="domain" description="Mce/MlaD" evidence="2">
    <location>
        <begin position="34"/>
        <end position="109"/>
    </location>
</feature>
<evidence type="ECO:0000256" key="1">
    <source>
        <dbReference type="SAM" id="Phobius"/>
    </source>
</evidence>
<name>A0A173YWA4_9FIRM</name>
<protein>
    <submittedName>
        <fullName evidence="3">Virulence factor Mce family protein</fullName>
    </submittedName>
</protein>
<proteinExistence type="predicted"/>
<feature type="transmembrane region" description="Helical" evidence="1">
    <location>
        <begin position="7"/>
        <end position="28"/>
    </location>
</feature>
<dbReference type="Proteomes" id="UP000095546">
    <property type="component" value="Unassembled WGS sequence"/>
</dbReference>
<evidence type="ECO:0000313" key="3">
    <source>
        <dbReference type="EMBL" id="CUN68482.1"/>
    </source>
</evidence>
<dbReference type="InterPro" id="IPR003399">
    <property type="entry name" value="Mce/MlaD"/>
</dbReference>
<dbReference type="PANTHER" id="PTHR33371">
    <property type="entry name" value="INTERMEMBRANE PHOSPHOLIPID TRANSPORT SYSTEM BINDING PROTEIN MLAD-RELATED"/>
    <property type="match status" value="1"/>
</dbReference>
<dbReference type="AlphaFoldDB" id="A0A173YWA4"/>
<dbReference type="OrthoDB" id="9764664at2"/>
<keyword evidence="4" id="KW-1185">Reference proteome</keyword>
<dbReference type="PANTHER" id="PTHR33371:SF4">
    <property type="entry name" value="INTERMEMBRANE PHOSPHOLIPID TRANSPORT SYSTEM BINDING PROTEIN MLAD"/>
    <property type="match status" value="1"/>
</dbReference>
<dbReference type="EMBL" id="CYYU01000005">
    <property type="protein sequence ID" value="CUN68482.1"/>
    <property type="molecule type" value="Genomic_DNA"/>
</dbReference>
<dbReference type="STRING" id="187979.ERS852385_01094"/>
<dbReference type="RefSeq" id="WP_055161256.1">
    <property type="nucleotide sequence ID" value="NZ_CABIWZ010000005.1"/>
</dbReference>
<gene>
    <name evidence="3" type="ORF">ERS852385_01094</name>
</gene>
<keyword evidence="1" id="KW-0812">Transmembrane</keyword>
<evidence type="ECO:0000259" key="2">
    <source>
        <dbReference type="Pfam" id="PF02470"/>
    </source>
</evidence>
<sequence length="428" mass="45594">MTTEAKVGAFTVVGVVLFVAVAMLLSGVSLSGHKGYTLYAGFKQVIGVEPQSVVRLSGVPVGKVKSIRNDGGGVTVSLDIDGNAKIPKGSAVTVASAGVMGEKFINILPSKDQGIYLGDGDYLIGQEEEGLDSLMDKAGGVLDQVQALLDSMNQVMGNPDFQKNFLQMAVNIRDMTAHMDGLVAAMEQTMRENQGNITGMLSNLNAASAGLNRTMNQVEAMMTNLATVGADPQTAENLRLTLANIKDTSDRIAHIAENMDGAVGDPQTAEDIKTTIHNARQMSEKAGNMMGKLEDIKVKPSADLLYSGAKDDWQANFNVDLGPETGNFLRAGLDDIGDGNRGNFEVGRRSERYAVRGGVINGDVGVGLDAYAGKRFVFSVDAMDPNDPSLRLGAQYELNDAGTWLMGQWNDVNDSDKRAAYVGLRQSF</sequence>
<accession>A0A173YWA4</accession>
<dbReference type="Pfam" id="PF02470">
    <property type="entry name" value="MlaD"/>
    <property type="match status" value="1"/>
</dbReference>
<dbReference type="InterPro" id="IPR052336">
    <property type="entry name" value="MlaD_Phospholipid_Transporter"/>
</dbReference>
<evidence type="ECO:0000313" key="4">
    <source>
        <dbReference type="Proteomes" id="UP000095546"/>
    </source>
</evidence>
<keyword evidence="1" id="KW-1133">Transmembrane helix</keyword>
<reference evidence="3 4" key="1">
    <citation type="submission" date="2015-09" db="EMBL/GenBank/DDBJ databases">
        <authorList>
            <consortium name="Pathogen Informatics"/>
        </authorList>
    </citation>
    <scope>NUCLEOTIDE SEQUENCE [LARGE SCALE GENOMIC DNA]</scope>
    <source>
        <strain evidence="3 4">2789STDY5608828</strain>
    </source>
</reference>